<dbReference type="EMBL" id="PIQO01000001">
    <property type="protein sequence ID" value="PKR86618.1"/>
    <property type="molecule type" value="Genomic_DNA"/>
</dbReference>
<dbReference type="Pfam" id="PF07690">
    <property type="entry name" value="MFS_1"/>
    <property type="match status" value="1"/>
</dbReference>
<evidence type="ECO:0000256" key="6">
    <source>
        <dbReference type="SAM" id="Phobius"/>
    </source>
</evidence>
<evidence type="ECO:0000256" key="1">
    <source>
        <dbReference type="ARBA" id="ARBA00004651"/>
    </source>
</evidence>
<dbReference type="PANTHER" id="PTHR23513:SF19">
    <property type="entry name" value="MAJOR FACILITATOR SUPERFAMILY (MFS) PROFILE DOMAIN-CONTAINING PROTEIN"/>
    <property type="match status" value="1"/>
</dbReference>
<reference evidence="7 8" key="1">
    <citation type="submission" date="2017-11" db="EMBL/GenBank/DDBJ databases">
        <title>Bacillus camelliae sp. nov., isolated from pu'er tea.</title>
        <authorList>
            <person name="Niu L."/>
        </authorList>
    </citation>
    <scope>NUCLEOTIDE SEQUENCE [LARGE SCALE GENOMIC DNA]</scope>
    <source>
        <strain evidence="7 8">7578-1</strain>
    </source>
</reference>
<keyword evidence="3 6" id="KW-0812">Transmembrane</keyword>
<feature type="transmembrane region" description="Helical" evidence="6">
    <location>
        <begin position="38"/>
        <end position="63"/>
    </location>
</feature>
<evidence type="ECO:0000313" key="7">
    <source>
        <dbReference type="EMBL" id="PKR86618.1"/>
    </source>
</evidence>
<dbReference type="PANTHER" id="PTHR23513">
    <property type="entry name" value="INTEGRAL MEMBRANE EFFLUX PROTEIN-RELATED"/>
    <property type="match status" value="1"/>
</dbReference>
<name>A0A2N3LPT2_9BACI</name>
<sequence length="399" mass="44911">MRSKAFRYLWVGQSFANAGDVLYIVALIVAIYQTTGSAFQMTFVPFVITFSKFISSVIAPILLDRYTLKHLLATSQAIKTIFIFCLFFVVLKSVSFIWILFLLAALIAFLDGWAFPASNALVPTIVKREELMKTNGFLSTMEQSIQFTGWAAGGLVTALIQPEGTLLITGIFYLISTVFMYSIPFFHEKHVQQKSEQGFSTYIQQLSEGWKEIWRNKTLLQIQGINWMETIASVVWIAAIMYIFVDQRLHVREEWWGFINSAFIAGLIIASVILLKYHATYRTHQKKILILCGFGTACVTLAFGLNGIPILALVLSFLFGVFDQQKAVILQTLVQMKTDLNRLPKVYATQGAIAAFTFGLASLFSGAAVEIAGVRNIYIFASILLFISIIPMYWLRKNI</sequence>
<dbReference type="GO" id="GO:0005886">
    <property type="term" value="C:plasma membrane"/>
    <property type="evidence" value="ECO:0007669"/>
    <property type="project" value="UniProtKB-SubCell"/>
</dbReference>
<gene>
    <name evidence="7" type="ORF">CWO92_00710</name>
</gene>
<dbReference type="AlphaFoldDB" id="A0A2N3LPT2"/>
<keyword evidence="8" id="KW-1185">Reference proteome</keyword>
<dbReference type="InterPro" id="IPR036259">
    <property type="entry name" value="MFS_trans_sf"/>
</dbReference>
<proteinExistence type="predicted"/>
<feature type="transmembrane region" description="Helical" evidence="6">
    <location>
        <begin position="257"/>
        <end position="276"/>
    </location>
</feature>
<evidence type="ECO:0000256" key="2">
    <source>
        <dbReference type="ARBA" id="ARBA00022475"/>
    </source>
</evidence>
<accession>A0A2N3LPT2</accession>
<keyword evidence="4 6" id="KW-1133">Transmembrane helix</keyword>
<feature type="transmembrane region" description="Helical" evidence="6">
    <location>
        <begin position="288"/>
        <end position="305"/>
    </location>
</feature>
<dbReference type="GO" id="GO:0022857">
    <property type="term" value="F:transmembrane transporter activity"/>
    <property type="evidence" value="ECO:0007669"/>
    <property type="project" value="InterPro"/>
</dbReference>
<evidence type="ECO:0000256" key="4">
    <source>
        <dbReference type="ARBA" id="ARBA00022989"/>
    </source>
</evidence>
<protein>
    <submittedName>
        <fullName evidence="7">MFS transporter</fullName>
    </submittedName>
</protein>
<feature type="transmembrane region" description="Helical" evidence="6">
    <location>
        <begin position="225"/>
        <end position="245"/>
    </location>
</feature>
<dbReference type="SUPFAM" id="SSF103473">
    <property type="entry name" value="MFS general substrate transporter"/>
    <property type="match status" value="1"/>
</dbReference>
<evidence type="ECO:0000256" key="3">
    <source>
        <dbReference type="ARBA" id="ARBA00022692"/>
    </source>
</evidence>
<dbReference type="Proteomes" id="UP000233440">
    <property type="component" value="Unassembled WGS sequence"/>
</dbReference>
<feature type="transmembrane region" description="Helical" evidence="6">
    <location>
        <begin position="377"/>
        <end position="395"/>
    </location>
</feature>
<comment type="subcellular location">
    <subcellularLocation>
        <location evidence="1">Cell membrane</location>
        <topology evidence="1">Multi-pass membrane protein</topology>
    </subcellularLocation>
</comment>
<evidence type="ECO:0000313" key="8">
    <source>
        <dbReference type="Proteomes" id="UP000233440"/>
    </source>
</evidence>
<dbReference type="OrthoDB" id="2351575at2"/>
<keyword evidence="2" id="KW-1003">Cell membrane</keyword>
<dbReference type="Gene3D" id="1.20.1250.20">
    <property type="entry name" value="MFS general substrate transporter like domains"/>
    <property type="match status" value="1"/>
</dbReference>
<feature type="transmembrane region" description="Helical" evidence="6">
    <location>
        <begin position="166"/>
        <end position="186"/>
    </location>
</feature>
<comment type="caution">
    <text evidence="7">The sequence shown here is derived from an EMBL/GenBank/DDBJ whole genome shotgun (WGS) entry which is preliminary data.</text>
</comment>
<keyword evidence="5 6" id="KW-0472">Membrane</keyword>
<feature type="transmembrane region" description="Helical" evidence="6">
    <location>
        <begin position="346"/>
        <end position="365"/>
    </location>
</feature>
<feature type="transmembrane region" description="Helical" evidence="6">
    <location>
        <begin position="7"/>
        <end position="32"/>
    </location>
</feature>
<evidence type="ECO:0000256" key="5">
    <source>
        <dbReference type="ARBA" id="ARBA00023136"/>
    </source>
</evidence>
<dbReference type="InterPro" id="IPR011701">
    <property type="entry name" value="MFS"/>
</dbReference>
<dbReference type="CDD" id="cd06173">
    <property type="entry name" value="MFS_MefA_like"/>
    <property type="match status" value="1"/>
</dbReference>
<dbReference type="RefSeq" id="WP_101352269.1">
    <property type="nucleotide sequence ID" value="NZ_PIQO01000001.1"/>
</dbReference>
<organism evidence="7 8">
    <name type="scientific">Heyndrickxia camelliae</name>
    <dbReference type="NCBI Taxonomy" id="1707093"/>
    <lineage>
        <taxon>Bacteria</taxon>
        <taxon>Bacillati</taxon>
        <taxon>Bacillota</taxon>
        <taxon>Bacilli</taxon>
        <taxon>Bacillales</taxon>
        <taxon>Bacillaceae</taxon>
        <taxon>Heyndrickxia</taxon>
    </lineage>
</organism>